<dbReference type="InterPro" id="IPR036065">
    <property type="entry name" value="BolA-like_sf"/>
</dbReference>
<reference evidence="4 5" key="1">
    <citation type="submission" date="2024-09" db="EMBL/GenBank/DDBJ databases">
        <authorList>
            <person name="Sun Q."/>
            <person name="Mori K."/>
        </authorList>
    </citation>
    <scope>NUCLEOTIDE SEQUENCE [LARGE SCALE GENOMIC DNA]</scope>
    <source>
        <strain evidence="4 5">KCTC 52403</strain>
    </source>
</reference>
<evidence type="ECO:0000256" key="2">
    <source>
        <dbReference type="RuleBase" id="RU003860"/>
    </source>
</evidence>
<dbReference type="InterPro" id="IPR050961">
    <property type="entry name" value="BolA/IbaG_stress_morph_reg"/>
</dbReference>
<accession>A0ABV6SWE2</accession>
<evidence type="ECO:0000256" key="1">
    <source>
        <dbReference type="ARBA" id="ARBA00005578"/>
    </source>
</evidence>
<dbReference type="SUPFAM" id="SSF82657">
    <property type="entry name" value="BolA-like"/>
    <property type="match status" value="1"/>
</dbReference>
<keyword evidence="5" id="KW-1185">Reference proteome</keyword>
<evidence type="ECO:0000256" key="3">
    <source>
        <dbReference type="SAM" id="MobiDB-lite"/>
    </source>
</evidence>
<proteinExistence type="inferred from homology"/>
<dbReference type="PANTHER" id="PTHR46229:SF2">
    <property type="entry name" value="BOLA-LIKE PROTEIN 1"/>
    <property type="match status" value="1"/>
</dbReference>
<dbReference type="RefSeq" id="WP_189497689.1">
    <property type="nucleotide sequence ID" value="NZ_BMZT01000007.1"/>
</dbReference>
<dbReference type="Gene3D" id="3.10.20.90">
    <property type="entry name" value="Phosphatidylinositol 3-kinase Catalytic Subunit, Chain A, domain 1"/>
    <property type="match status" value="1"/>
</dbReference>
<name>A0ABV6SWE2_9GAMM</name>
<dbReference type="Proteomes" id="UP001589898">
    <property type="component" value="Unassembled WGS sequence"/>
</dbReference>
<gene>
    <name evidence="4" type="ORF">ACFFFU_08375</name>
</gene>
<comment type="caution">
    <text evidence="4">The sequence shown here is derived from an EMBL/GenBank/DDBJ whole genome shotgun (WGS) entry which is preliminary data.</text>
</comment>
<comment type="similarity">
    <text evidence="1 2">Belongs to the BolA/IbaG family.</text>
</comment>
<sequence length="115" mass="12264">MSTKIDRIQAALQALSPSHLDVLDESHMHSRGLETHYKAVIASEAFEGKSQVRRHQAVYAAMGALMGEIHALALHTYTAAEWARQGAAPDSPRCMGGSRHDAPAAGPAAPPLREG</sequence>
<evidence type="ECO:0000313" key="5">
    <source>
        <dbReference type="Proteomes" id="UP001589898"/>
    </source>
</evidence>
<protein>
    <submittedName>
        <fullName evidence="4">BolA family protein</fullName>
    </submittedName>
</protein>
<dbReference type="EMBL" id="JBHLTF010000029">
    <property type="protein sequence ID" value="MFC0717763.1"/>
    <property type="molecule type" value="Genomic_DNA"/>
</dbReference>
<organism evidence="4 5">
    <name type="scientific">Luteimonas padinae</name>
    <dbReference type="NCBI Taxonomy" id="1714359"/>
    <lineage>
        <taxon>Bacteria</taxon>
        <taxon>Pseudomonadati</taxon>
        <taxon>Pseudomonadota</taxon>
        <taxon>Gammaproteobacteria</taxon>
        <taxon>Lysobacterales</taxon>
        <taxon>Lysobacteraceae</taxon>
        <taxon>Luteimonas</taxon>
    </lineage>
</organism>
<feature type="region of interest" description="Disordered" evidence="3">
    <location>
        <begin position="86"/>
        <end position="115"/>
    </location>
</feature>
<evidence type="ECO:0000313" key="4">
    <source>
        <dbReference type="EMBL" id="MFC0717763.1"/>
    </source>
</evidence>
<dbReference type="Pfam" id="PF01722">
    <property type="entry name" value="BolA"/>
    <property type="match status" value="1"/>
</dbReference>
<dbReference type="InterPro" id="IPR002634">
    <property type="entry name" value="BolA"/>
</dbReference>
<dbReference type="PANTHER" id="PTHR46229">
    <property type="entry name" value="BOLA TRANSCRIPTION REGULATOR"/>
    <property type="match status" value="1"/>
</dbReference>